<accession>A0A9Y2MR96</accession>
<keyword evidence="2" id="KW-0413">Isomerase</keyword>
<dbReference type="GO" id="GO:0046872">
    <property type="term" value="F:metal ion binding"/>
    <property type="evidence" value="ECO:0007669"/>
    <property type="project" value="InterPro"/>
</dbReference>
<dbReference type="GO" id="GO:0016853">
    <property type="term" value="F:isomerase activity"/>
    <property type="evidence" value="ECO:0007669"/>
    <property type="project" value="UniProtKB-KW"/>
</dbReference>
<evidence type="ECO:0000313" key="2">
    <source>
        <dbReference type="EMBL" id="WIX78205.1"/>
    </source>
</evidence>
<name>A0A9Y2MR96_9PSEU</name>
<dbReference type="AlphaFoldDB" id="A0A9Y2MR96"/>
<evidence type="ECO:0000259" key="1">
    <source>
        <dbReference type="Pfam" id="PF11716"/>
    </source>
</evidence>
<dbReference type="Pfam" id="PF11716">
    <property type="entry name" value="MDMPI_N"/>
    <property type="match status" value="1"/>
</dbReference>
<sequence>MDLFPRAWGALQEAVHSLGDAQWVQPSGCAGWLVQDLVFHLIIGAQDILITLVTTTDAPATRDAVTYWEPGEPGDGTDAESAFIRRSAGAYSGPASLTHHFDDLAVAAGKAAAAADPAARVETRDQVLTITDFLTTYVVEATLHHLDLTLHLSGVDGPPASTLAATRAIVEGVAGRPLPSDDDREALVLATGRLPAPAGFTPVALG</sequence>
<feature type="domain" description="Mycothiol-dependent maleylpyruvate isomerase metal-binding" evidence="1">
    <location>
        <begin position="5"/>
        <end position="148"/>
    </location>
</feature>
<proteinExistence type="predicted"/>
<dbReference type="KEGG" id="acab:QRX50_43660"/>
<reference evidence="2 3" key="1">
    <citation type="submission" date="2023-06" db="EMBL/GenBank/DDBJ databases">
        <authorList>
            <person name="Oyuntsetseg B."/>
            <person name="Kim S.B."/>
        </authorList>
    </citation>
    <scope>NUCLEOTIDE SEQUENCE [LARGE SCALE GENOMIC DNA]</scope>
    <source>
        <strain evidence="2 3">2-15</strain>
    </source>
</reference>
<organism evidence="2 3">
    <name type="scientific">Amycolatopsis carbonis</name>
    <dbReference type="NCBI Taxonomy" id="715471"/>
    <lineage>
        <taxon>Bacteria</taxon>
        <taxon>Bacillati</taxon>
        <taxon>Actinomycetota</taxon>
        <taxon>Actinomycetes</taxon>
        <taxon>Pseudonocardiales</taxon>
        <taxon>Pseudonocardiaceae</taxon>
        <taxon>Amycolatopsis</taxon>
    </lineage>
</organism>
<dbReference type="SUPFAM" id="SSF109854">
    <property type="entry name" value="DinB/YfiT-like putative metalloenzymes"/>
    <property type="match status" value="1"/>
</dbReference>
<dbReference type="EMBL" id="CP127294">
    <property type="protein sequence ID" value="WIX78205.1"/>
    <property type="molecule type" value="Genomic_DNA"/>
</dbReference>
<keyword evidence="3" id="KW-1185">Reference proteome</keyword>
<evidence type="ECO:0000313" key="3">
    <source>
        <dbReference type="Proteomes" id="UP001236014"/>
    </source>
</evidence>
<protein>
    <submittedName>
        <fullName evidence="2">Maleylpyruvate isomerase N-terminal domain-containing protein</fullName>
    </submittedName>
</protein>
<dbReference type="Proteomes" id="UP001236014">
    <property type="component" value="Chromosome"/>
</dbReference>
<gene>
    <name evidence="2" type="ORF">QRX50_43660</name>
</gene>
<dbReference type="RefSeq" id="WP_285968929.1">
    <property type="nucleotide sequence ID" value="NZ_CP127294.1"/>
</dbReference>
<dbReference type="Gene3D" id="1.20.120.450">
    <property type="entry name" value="dinb family like domain"/>
    <property type="match status" value="1"/>
</dbReference>
<dbReference type="InterPro" id="IPR024344">
    <property type="entry name" value="MDMPI_metal-binding"/>
</dbReference>
<dbReference type="InterPro" id="IPR034660">
    <property type="entry name" value="DinB/YfiT-like"/>
</dbReference>